<dbReference type="Gene3D" id="3.40.1800.20">
    <property type="match status" value="1"/>
</dbReference>
<dbReference type="InterPro" id="IPR012934">
    <property type="entry name" value="Znf_AD"/>
</dbReference>
<evidence type="ECO:0000256" key="9">
    <source>
        <dbReference type="ARBA" id="ARBA00023163"/>
    </source>
</evidence>
<evidence type="ECO:0000256" key="12">
    <source>
        <dbReference type="PROSITE-ProRule" id="PRU00309"/>
    </source>
</evidence>
<evidence type="ECO:0000313" key="17">
    <source>
        <dbReference type="Proteomes" id="UP001516400"/>
    </source>
</evidence>
<evidence type="ECO:0000256" key="13">
    <source>
        <dbReference type="PROSITE-ProRule" id="PRU01263"/>
    </source>
</evidence>
<dbReference type="InterPro" id="IPR026516">
    <property type="entry name" value="THAP1/10"/>
</dbReference>
<evidence type="ECO:0000256" key="1">
    <source>
        <dbReference type="ARBA" id="ARBA00004642"/>
    </source>
</evidence>
<accession>A0ABD2NJ66</accession>
<evidence type="ECO:0000256" key="4">
    <source>
        <dbReference type="ARBA" id="ARBA00022771"/>
    </source>
</evidence>
<feature type="binding site" evidence="13">
    <location>
        <position position="260"/>
    </location>
    <ligand>
        <name>Zn(2+)</name>
        <dbReference type="ChEBI" id="CHEBI:29105"/>
    </ligand>
</feature>
<dbReference type="PANTHER" id="PTHR46600">
    <property type="entry name" value="THAP DOMAIN-CONTAINING"/>
    <property type="match status" value="1"/>
</dbReference>
<evidence type="ECO:0000256" key="7">
    <source>
        <dbReference type="ARBA" id="ARBA00023054"/>
    </source>
</evidence>
<dbReference type="SMART" id="SM00980">
    <property type="entry name" value="THAP"/>
    <property type="match status" value="2"/>
</dbReference>
<dbReference type="SUPFAM" id="SSF57716">
    <property type="entry name" value="Glucocorticoid receptor-like (DNA-binding domain)"/>
    <property type="match status" value="3"/>
</dbReference>
<evidence type="ECO:0008006" key="18">
    <source>
        <dbReference type="Google" id="ProtNLM"/>
    </source>
</evidence>
<keyword evidence="17" id="KW-1185">Reference proteome</keyword>
<proteinExistence type="inferred from homology"/>
<keyword evidence="7" id="KW-0175">Coiled coil</keyword>
<dbReference type="PROSITE" id="PS50950">
    <property type="entry name" value="ZF_THAP"/>
    <property type="match status" value="2"/>
</dbReference>
<keyword evidence="6" id="KW-0805">Transcription regulation</keyword>
<reference evidence="16 17" key="1">
    <citation type="journal article" date="2021" name="BMC Biol.">
        <title>Horizontally acquired antibacterial genes associated with adaptive radiation of ladybird beetles.</title>
        <authorList>
            <person name="Li H.S."/>
            <person name="Tang X.F."/>
            <person name="Huang Y.H."/>
            <person name="Xu Z.Y."/>
            <person name="Chen M.L."/>
            <person name="Du X.Y."/>
            <person name="Qiu B.Y."/>
            <person name="Chen P.T."/>
            <person name="Zhang W."/>
            <person name="Slipinski A."/>
            <person name="Escalona H.E."/>
            <person name="Waterhouse R.M."/>
            <person name="Zwick A."/>
            <person name="Pang H."/>
        </authorList>
    </citation>
    <scope>NUCLEOTIDE SEQUENCE [LARGE SCALE GENOMIC DNA]</scope>
    <source>
        <strain evidence="16">SYSU2018</strain>
    </source>
</reference>
<comment type="subcellular location">
    <subcellularLocation>
        <location evidence="1">Nucleus</location>
        <location evidence="1">Nucleoplasm</location>
    </subcellularLocation>
</comment>
<feature type="domain" description="THAP-type" evidence="14">
    <location>
        <begin position="1"/>
        <end position="103"/>
    </location>
</feature>
<evidence type="ECO:0000256" key="11">
    <source>
        <dbReference type="ARBA" id="ARBA00023306"/>
    </source>
</evidence>
<comment type="caution">
    <text evidence="16">The sequence shown here is derived from an EMBL/GenBank/DDBJ whole genome shotgun (WGS) entry which is preliminary data.</text>
</comment>
<dbReference type="Pfam" id="PF07776">
    <property type="entry name" value="zf-AD"/>
    <property type="match status" value="1"/>
</dbReference>
<feature type="binding site" evidence="13">
    <location>
        <position position="304"/>
    </location>
    <ligand>
        <name>Zn(2+)</name>
        <dbReference type="ChEBI" id="CHEBI:29105"/>
    </ligand>
</feature>
<dbReference type="InterPro" id="IPR006612">
    <property type="entry name" value="THAP_Znf"/>
</dbReference>
<dbReference type="GO" id="GO:0008270">
    <property type="term" value="F:zinc ion binding"/>
    <property type="evidence" value="ECO:0007669"/>
    <property type="project" value="UniProtKB-UniRule"/>
</dbReference>
<keyword evidence="5 13" id="KW-0862">Zinc</keyword>
<dbReference type="PANTHER" id="PTHR46600:SF1">
    <property type="entry name" value="THAP DOMAIN-CONTAINING PROTEIN 1"/>
    <property type="match status" value="1"/>
</dbReference>
<keyword evidence="11" id="KW-0131">Cell cycle</keyword>
<evidence type="ECO:0000259" key="14">
    <source>
        <dbReference type="PROSITE" id="PS50950"/>
    </source>
</evidence>
<dbReference type="SMART" id="SM00692">
    <property type="entry name" value="DM3"/>
    <property type="match status" value="2"/>
</dbReference>
<evidence type="ECO:0000259" key="15">
    <source>
        <dbReference type="PROSITE" id="PS51915"/>
    </source>
</evidence>
<evidence type="ECO:0000256" key="3">
    <source>
        <dbReference type="ARBA" id="ARBA00022723"/>
    </source>
</evidence>
<evidence type="ECO:0000256" key="10">
    <source>
        <dbReference type="ARBA" id="ARBA00023242"/>
    </source>
</evidence>
<keyword evidence="4 12" id="KW-0863">Zinc-finger</keyword>
<name>A0ABD2NJ66_9CUCU</name>
<comment type="similarity">
    <text evidence="2">Belongs to the THAP1 family.</text>
</comment>
<evidence type="ECO:0000256" key="6">
    <source>
        <dbReference type="ARBA" id="ARBA00023015"/>
    </source>
</evidence>
<dbReference type="AlphaFoldDB" id="A0ABD2NJ66"/>
<dbReference type="GO" id="GO:0003677">
    <property type="term" value="F:DNA binding"/>
    <property type="evidence" value="ECO:0007669"/>
    <property type="project" value="UniProtKB-UniRule"/>
</dbReference>
<gene>
    <name evidence="16" type="ORF">HHI36_013756</name>
</gene>
<dbReference type="SMART" id="SM00868">
    <property type="entry name" value="zf-AD"/>
    <property type="match status" value="1"/>
</dbReference>
<evidence type="ECO:0000313" key="16">
    <source>
        <dbReference type="EMBL" id="KAL3278435.1"/>
    </source>
</evidence>
<keyword evidence="3 13" id="KW-0479">Metal-binding</keyword>
<dbReference type="EMBL" id="JABFTP020000103">
    <property type="protein sequence ID" value="KAL3278435.1"/>
    <property type="molecule type" value="Genomic_DNA"/>
</dbReference>
<keyword evidence="8 12" id="KW-0238">DNA-binding</keyword>
<evidence type="ECO:0000256" key="8">
    <source>
        <dbReference type="ARBA" id="ARBA00023125"/>
    </source>
</evidence>
<protein>
    <recommendedName>
        <fullName evidence="18">THAP-type domain-containing protein</fullName>
    </recommendedName>
</protein>
<feature type="binding site" evidence="13">
    <location>
        <position position="257"/>
    </location>
    <ligand>
        <name>Zn(2+)</name>
        <dbReference type="ChEBI" id="CHEBI:29105"/>
    </ligand>
</feature>
<keyword evidence="9" id="KW-0804">Transcription</keyword>
<keyword evidence="10" id="KW-0539">Nucleus</keyword>
<dbReference type="PROSITE" id="PS51915">
    <property type="entry name" value="ZAD"/>
    <property type="match status" value="1"/>
</dbReference>
<feature type="domain" description="THAP-type" evidence="14">
    <location>
        <begin position="105"/>
        <end position="186"/>
    </location>
</feature>
<feature type="binding site" evidence="13">
    <location>
        <position position="307"/>
    </location>
    <ligand>
        <name>Zn(2+)</name>
        <dbReference type="ChEBI" id="CHEBI:29105"/>
    </ligand>
</feature>
<evidence type="ECO:0000256" key="5">
    <source>
        <dbReference type="ARBA" id="ARBA00022833"/>
    </source>
</evidence>
<dbReference type="GO" id="GO:0005654">
    <property type="term" value="C:nucleoplasm"/>
    <property type="evidence" value="ECO:0007669"/>
    <property type="project" value="UniProtKB-SubCell"/>
</dbReference>
<feature type="domain" description="ZAD" evidence="15">
    <location>
        <begin position="255"/>
        <end position="331"/>
    </location>
</feature>
<sequence length="489" mass="55948">MRTLCCVDKCKNSRTSTVQKGTPFFAFPKCPEMNSKWHEAIGPTRFKKQRSKSDGSKLFVCKEHFASADYENTDPIEVLVDGQLVHMPRKRHILKPNTVPSVFEIGSSYCAVNGCWGLKERKHRFPNPKKDIQLFNRWVAICCNETLLEKTPEQVYSKSRVCNLHFFKSNFGVNNQLKKKVIPLRNMPDDKVITEIHKRDIKRSQKEKNVTLPSPCIESSIPMKVSENEIIADKSSKNNETKDTLKIHPADEVLRVCRACLKIVKRQDTISLIANKSSAKTDLYKRLTDLLGLDLLPVTNPCVCKNCENFINAVHAFREACHTNETVLKELDWDNKPKNLLYVVDQDNVKKMYSECRHGQKDIISDSVLEKGVASPPAETITIEPDRVNIWSSADEKRKLSHLEDHCYTTHKIRISHDTSRKIVYSAPRLLKEDIDLSSPVFGDYLQNKGGPTTQSLREKNKNMMKKLELLFANSVESCKIPKHHTESI</sequence>
<organism evidence="16 17">
    <name type="scientific">Cryptolaemus montrouzieri</name>
    <dbReference type="NCBI Taxonomy" id="559131"/>
    <lineage>
        <taxon>Eukaryota</taxon>
        <taxon>Metazoa</taxon>
        <taxon>Ecdysozoa</taxon>
        <taxon>Arthropoda</taxon>
        <taxon>Hexapoda</taxon>
        <taxon>Insecta</taxon>
        <taxon>Pterygota</taxon>
        <taxon>Neoptera</taxon>
        <taxon>Endopterygota</taxon>
        <taxon>Coleoptera</taxon>
        <taxon>Polyphaga</taxon>
        <taxon>Cucujiformia</taxon>
        <taxon>Coccinelloidea</taxon>
        <taxon>Coccinellidae</taxon>
        <taxon>Scymninae</taxon>
        <taxon>Scymnini</taxon>
        <taxon>Cryptolaemus</taxon>
    </lineage>
</organism>
<dbReference type="Pfam" id="PF05485">
    <property type="entry name" value="THAP"/>
    <property type="match status" value="2"/>
</dbReference>
<evidence type="ECO:0000256" key="2">
    <source>
        <dbReference type="ARBA" id="ARBA00006177"/>
    </source>
</evidence>
<dbReference type="Proteomes" id="UP001516400">
    <property type="component" value="Unassembled WGS sequence"/>
</dbReference>